<dbReference type="EMBL" id="JBIRYI010000008">
    <property type="protein sequence ID" value="MFI2488146.1"/>
    <property type="molecule type" value="Genomic_DNA"/>
</dbReference>
<feature type="chain" id="PRO_5045538131" description="Right handed beta helix region" evidence="2">
    <location>
        <begin position="41"/>
        <end position="338"/>
    </location>
</feature>
<sequence>MSENDRRVTMTGMGTLSWRSPLRLAVGALLAAALTTVATTAPGTDPAGSGAPAPAESPASTEAPSPPASVVEEGEPLTFPTPDTAGLPEGWTPKETHTGDLFIREAGTVVSDLRITDGVIYVEAENVTLRRVQALGSRVVNDATPGVCGSGMVVEQSEFVRSSVQTRDTDQPIIGNGGFTVRDVVIDELPEGIRVGAKECGDVVVEDTYVRIVPPDVCEDWHGDGIQGYGGGSVTVRNVRIIMQEAPDCYGTAPFFYPSGQGNTSLTVDGLLVEGGGYAFRAGTPGSVRNLQIVQDAWGYGPVDVLCGALTEWQAHTVTVGRGATRPGEPIECAGSGN</sequence>
<keyword evidence="2" id="KW-0732">Signal</keyword>
<protein>
    <recommendedName>
        <fullName evidence="5">Right handed beta helix region</fullName>
    </recommendedName>
</protein>
<dbReference type="RefSeq" id="WP_397405347.1">
    <property type="nucleotide sequence ID" value="NZ_JBIRYI010000008.1"/>
</dbReference>
<evidence type="ECO:0008006" key="5">
    <source>
        <dbReference type="Google" id="ProtNLM"/>
    </source>
</evidence>
<evidence type="ECO:0000256" key="1">
    <source>
        <dbReference type="SAM" id="MobiDB-lite"/>
    </source>
</evidence>
<evidence type="ECO:0000313" key="4">
    <source>
        <dbReference type="Proteomes" id="UP001611580"/>
    </source>
</evidence>
<reference evidence="3 4" key="1">
    <citation type="submission" date="2024-10" db="EMBL/GenBank/DDBJ databases">
        <title>The Natural Products Discovery Center: Release of the First 8490 Sequenced Strains for Exploring Actinobacteria Biosynthetic Diversity.</title>
        <authorList>
            <person name="Kalkreuter E."/>
            <person name="Kautsar S.A."/>
            <person name="Yang D."/>
            <person name="Bader C.D."/>
            <person name="Teijaro C.N."/>
            <person name="Fluegel L."/>
            <person name="Davis C.M."/>
            <person name="Simpson J.R."/>
            <person name="Lauterbach L."/>
            <person name="Steele A.D."/>
            <person name="Gui C."/>
            <person name="Meng S."/>
            <person name="Li G."/>
            <person name="Viehrig K."/>
            <person name="Ye F."/>
            <person name="Su P."/>
            <person name="Kiefer A.F."/>
            <person name="Nichols A."/>
            <person name="Cepeda A.J."/>
            <person name="Yan W."/>
            <person name="Fan B."/>
            <person name="Jiang Y."/>
            <person name="Adhikari A."/>
            <person name="Zheng C.-J."/>
            <person name="Schuster L."/>
            <person name="Cowan T.M."/>
            <person name="Smanski M.J."/>
            <person name="Chevrette M.G."/>
            <person name="De Carvalho L.P.S."/>
            <person name="Shen B."/>
        </authorList>
    </citation>
    <scope>NUCLEOTIDE SEQUENCE [LARGE SCALE GENOMIC DNA]</scope>
    <source>
        <strain evidence="3 4">NPDC019481</strain>
    </source>
</reference>
<gene>
    <name evidence="3" type="ORF">ACH47X_14615</name>
</gene>
<feature type="region of interest" description="Disordered" evidence="1">
    <location>
        <begin position="41"/>
        <end position="96"/>
    </location>
</feature>
<dbReference type="SUPFAM" id="SSF51126">
    <property type="entry name" value="Pectin lyase-like"/>
    <property type="match status" value="1"/>
</dbReference>
<evidence type="ECO:0000256" key="2">
    <source>
        <dbReference type="SAM" id="SignalP"/>
    </source>
</evidence>
<feature type="signal peptide" evidence="2">
    <location>
        <begin position="1"/>
        <end position="40"/>
    </location>
</feature>
<dbReference type="InterPro" id="IPR011050">
    <property type="entry name" value="Pectin_lyase_fold/virulence"/>
</dbReference>
<dbReference type="Proteomes" id="UP001611580">
    <property type="component" value="Unassembled WGS sequence"/>
</dbReference>
<proteinExistence type="predicted"/>
<evidence type="ECO:0000313" key="3">
    <source>
        <dbReference type="EMBL" id="MFI2488146.1"/>
    </source>
</evidence>
<organism evidence="3 4">
    <name type="scientific">Promicromonospora kroppenstedtii</name>
    <dbReference type="NCBI Taxonomy" id="440482"/>
    <lineage>
        <taxon>Bacteria</taxon>
        <taxon>Bacillati</taxon>
        <taxon>Actinomycetota</taxon>
        <taxon>Actinomycetes</taxon>
        <taxon>Micrococcales</taxon>
        <taxon>Promicromonosporaceae</taxon>
        <taxon>Promicromonospora</taxon>
    </lineage>
</organism>
<name>A0ABW7XKV3_9MICO</name>
<keyword evidence="4" id="KW-1185">Reference proteome</keyword>
<feature type="compositionally biased region" description="Low complexity" evidence="1">
    <location>
        <begin position="41"/>
        <end position="71"/>
    </location>
</feature>
<accession>A0ABW7XKV3</accession>
<comment type="caution">
    <text evidence="3">The sequence shown here is derived from an EMBL/GenBank/DDBJ whole genome shotgun (WGS) entry which is preliminary data.</text>
</comment>